<keyword evidence="3" id="KW-0326">Glycosidase</keyword>
<dbReference type="GO" id="GO:0005576">
    <property type="term" value="C:extracellular region"/>
    <property type="evidence" value="ECO:0007669"/>
    <property type="project" value="TreeGrafter"/>
</dbReference>
<dbReference type="InterPro" id="IPR036439">
    <property type="entry name" value="Dockerin_dom_sf"/>
</dbReference>
<evidence type="ECO:0000313" key="6">
    <source>
        <dbReference type="EMBL" id="AWB27582.1"/>
    </source>
</evidence>
<dbReference type="KEGG" id="harc:HARCEL1_07595"/>
<dbReference type="GO" id="GO:0008422">
    <property type="term" value="F:beta-glucosidase activity"/>
    <property type="evidence" value="ECO:0007669"/>
    <property type="project" value="TreeGrafter"/>
</dbReference>
<gene>
    <name evidence="6" type="ORF">HARCEL1_07595</name>
</gene>
<dbReference type="SUPFAM" id="SSF63446">
    <property type="entry name" value="Type I dockerin domain"/>
    <property type="match status" value="1"/>
</dbReference>
<accession>A0A2R4X1A4</accession>
<dbReference type="PROSITE" id="PS00018">
    <property type="entry name" value="EF_HAND_1"/>
    <property type="match status" value="1"/>
</dbReference>
<dbReference type="InterPro" id="IPR017853">
    <property type="entry name" value="GH"/>
</dbReference>
<dbReference type="Pfam" id="PF00404">
    <property type="entry name" value="Dockerin_1"/>
    <property type="match status" value="1"/>
</dbReference>
<dbReference type="Proteomes" id="UP000244727">
    <property type="component" value="Chromosome"/>
</dbReference>
<evidence type="ECO:0000256" key="1">
    <source>
        <dbReference type="ARBA" id="ARBA00022729"/>
    </source>
</evidence>
<dbReference type="InterPro" id="IPR002105">
    <property type="entry name" value="Dockerin_1_rpt"/>
</dbReference>
<dbReference type="GO" id="GO:0009986">
    <property type="term" value="C:cell surface"/>
    <property type="evidence" value="ECO:0007669"/>
    <property type="project" value="TreeGrafter"/>
</dbReference>
<dbReference type="AlphaFoldDB" id="A0A2R4X1A4"/>
<dbReference type="SUPFAM" id="SSF51445">
    <property type="entry name" value="(Trans)glycosidases"/>
    <property type="match status" value="1"/>
</dbReference>
<dbReference type="InterPro" id="IPR050386">
    <property type="entry name" value="Glycosyl_hydrolase_5"/>
</dbReference>
<evidence type="ECO:0000259" key="5">
    <source>
        <dbReference type="Pfam" id="PF00150"/>
    </source>
</evidence>
<keyword evidence="1" id="KW-0732">Signal</keyword>
<dbReference type="Gene3D" id="1.10.1330.10">
    <property type="entry name" value="Dockerin domain"/>
    <property type="match status" value="1"/>
</dbReference>
<dbReference type="InterPro" id="IPR001547">
    <property type="entry name" value="Glyco_hydro_5"/>
</dbReference>
<evidence type="ECO:0000256" key="4">
    <source>
        <dbReference type="SAM" id="MobiDB-lite"/>
    </source>
</evidence>
<evidence type="ECO:0000256" key="2">
    <source>
        <dbReference type="ARBA" id="ARBA00022801"/>
    </source>
</evidence>
<keyword evidence="2" id="KW-0378">Hydrolase</keyword>
<evidence type="ECO:0000256" key="3">
    <source>
        <dbReference type="ARBA" id="ARBA00023295"/>
    </source>
</evidence>
<protein>
    <recommendedName>
        <fullName evidence="5">Glycoside hydrolase family 5 domain-containing protein</fullName>
    </recommendedName>
</protein>
<dbReference type="Pfam" id="PF00150">
    <property type="entry name" value="Cellulase"/>
    <property type="match status" value="1"/>
</dbReference>
<sequence length="640" mass="72573">MTMGHTDDGDRDRAEPTDVSRRRFLQSGAVTGALAVGAGAGLASAATSIDDASIESFAPLAVDPDNRIVRGDTGEVFTIRGLNVPDPKRMAITEQMRGKTMNGLINMITDTTNGWHPRAIRIPAQPCDIGEHPIGNTGPTWEEFAPEVIENETNEFMTMDRTLQRPPQPPAFTQEQLETYLQEYYDPVVEHCKERGVYCIVDFHRHWHEQPPGDGEGSGPTGMGPEGAAEAENHLPYDSEYTNYWASNAFYGTDHPASWGYVDQTFRNSMDAEYVTEEMIDSGETPYTQWEVNQALVDEALMFWDTVAERYADEPHVVFEPFNEPTAPGIWGPVEDYGAYMMKPLWHTFVDEFATPLIDTIREHTPDTHIMMGLPGWCQATQAVHWRPLPDDNLSITWHNYAGHGVSREANWLNEKCVGEGCWEPEQSQGLQEAMDVHPVAVTEFGWFDREYADQVLYDDQIEIDKWIRGSIPPQQSTESYGKPFIEAMESDDRISWVAWCADNRWLPTMFKPITTNQSDFELTNGNYYETPDDEFPVNCEELPCEWELWDDPNMGQYVKDTLAEHKDDRVPFPSEYNPTDPDGDGLYEDVNENGKVDFNDVNELFQRITAAGIEDDRRFDFTGDGTVDVQDVLALFEMV</sequence>
<dbReference type="Gene3D" id="3.20.20.80">
    <property type="entry name" value="Glycosidases"/>
    <property type="match status" value="2"/>
</dbReference>
<dbReference type="InterPro" id="IPR006311">
    <property type="entry name" value="TAT_signal"/>
</dbReference>
<feature type="compositionally biased region" description="Gly residues" evidence="4">
    <location>
        <begin position="214"/>
        <end position="225"/>
    </location>
</feature>
<proteinExistence type="predicted"/>
<dbReference type="PANTHER" id="PTHR31297:SF17">
    <property type="entry name" value="ENDOGLUCANASE"/>
    <property type="match status" value="1"/>
</dbReference>
<reference evidence="6 7" key="1">
    <citation type="submission" date="2018-04" db="EMBL/GenBank/DDBJ databases">
        <title>Halococcoides cellulosivorans gen. nov., sp. nov., an extremely halophilic cellulose-utilizing haloarchaeon from hypersaline lakes.</title>
        <authorList>
            <person name="Sorokin D.Y."/>
            <person name="Toshchakov S.V."/>
            <person name="Samarov N.I."/>
            <person name="Korzhenkov A."/>
            <person name="Kublanov I.V."/>
        </authorList>
    </citation>
    <scope>NUCLEOTIDE SEQUENCE [LARGE SCALE GENOMIC DNA]</scope>
    <source>
        <strain evidence="6 7">HArcel1</strain>
    </source>
</reference>
<name>A0A2R4X1A4_9EURY</name>
<feature type="domain" description="Glycoside hydrolase family 5" evidence="5">
    <location>
        <begin position="182"/>
        <end position="504"/>
    </location>
</feature>
<feature type="region of interest" description="Disordered" evidence="4">
    <location>
        <begin position="1"/>
        <end position="20"/>
    </location>
</feature>
<dbReference type="InterPro" id="IPR018247">
    <property type="entry name" value="EF_Hand_1_Ca_BS"/>
</dbReference>
<dbReference type="PANTHER" id="PTHR31297">
    <property type="entry name" value="GLUCAN ENDO-1,6-BETA-GLUCOSIDASE B"/>
    <property type="match status" value="1"/>
</dbReference>
<organism evidence="6 7">
    <name type="scientific">Halococcoides cellulosivorans</name>
    <dbReference type="NCBI Taxonomy" id="1679096"/>
    <lineage>
        <taxon>Archaea</taxon>
        <taxon>Methanobacteriati</taxon>
        <taxon>Methanobacteriota</taxon>
        <taxon>Stenosarchaea group</taxon>
        <taxon>Halobacteria</taxon>
        <taxon>Halobacteriales</taxon>
        <taxon>Haloarculaceae</taxon>
        <taxon>Halococcoides</taxon>
    </lineage>
</organism>
<dbReference type="EMBL" id="CP028858">
    <property type="protein sequence ID" value="AWB27582.1"/>
    <property type="molecule type" value="Genomic_DNA"/>
</dbReference>
<feature type="region of interest" description="Disordered" evidence="4">
    <location>
        <begin position="210"/>
        <end position="230"/>
    </location>
</feature>
<evidence type="ECO:0000313" key="7">
    <source>
        <dbReference type="Proteomes" id="UP000244727"/>
    </source>
</evidence>
<keyword evidence="7" id="KW-1185">Reference proteome</keyword>
<dbReference type="PROSITE" id="PS51318">
    <property type="entry name" value="TAT"/>
    <property type="match status" value="1"/>
</dbReference>
<dbReference type="GO" id="GO:0009251">
    <property type="term" value="P:glucan catabolic process"/>
    <property type="evidence" value="ECO:0007669"/>
    <property type="project" value="TreeGrafter"/>
</dbReference>